<evidence type="ECO:0000256" key="14">
    <source>
        <dbReference type="SAM" id="Phobius"/>
    </source>
</evidence>
<protein>
    <recommendedName>
        <fullName evidence="11">Scavenger receptor class B member 1</fullName>
    </recommendedName>
    <alternativeName>
        <fullName evidence="12">SR-BI</fullName>
    </alternativeName>
</protein>
<keyword evidence="6 14" id="KW-1133">Transmembrane helix</keyword>
<evidence type="ECO:0000256" key="1">
    <source>
        <dbReference type="ARBA" id="ARBA00004189"/>
    </source>
</evidence>
<evidence type="ECO:0000313" key="16">
    <source>
        <dbReference type="RefSeq" id="XP_072839714.1"/>
    </source>
</evidence>
<keyword evidence="8" id="KW-1015">Disulfide bond</keyword>
<sequence length="577" mass="63295">MGPRRTGAPGDAGAAPARPRLATMASGKEEGGGSGGGGSSPGGPCRAAALGLGLAGLGCLLCGVLMVVVVPVIMREQVAKNVRLEPGGMAFELWKDIPVPFHLSIYFFEVLNSKEILRGGKPVVNQRGPYVYREYREKHNITFHDNGTLSFLEYRRYHFQPDMSNGSESDYIVVPNMLVMGAAVMLDDLPFAVKLTVSSTFAFFRETAFMNRTVGEILWGYDDPLVDFLNSIKPGMIPFKGKFGLFSEFNNSNTGLFTVFTGMKDISKAHIVDSWNGMKKVSYWRSDQCNMINGTSGELWPPFMTRSTPVEFYSPDACRSIRLVFSKTGKFKGVPTYRFVAPNTLFANGTVYPPNEGFCPCRASGILNVSTCRFNAPMFLSQPHFLNADPSLLEEVDGLHPSEEKHGLFLDLHPLTGIPMSCAIKLQLSLFMKKVTGILQTGSINPVVLPLLWFAESGDIEGDVLDEYYAYMVLLPSVIEYVQYCLVALGGFLLIMAAFFGFRSKTLNLSRQKDGSVVDRTHSVPKVLKAGSGSGYNYWGPRSDAPNPWNDPFPSTETTPLLQEDASAIHHQGPSNT</sequence>
<feature type="compositionally biased region" description="Low complexity" evidence="13">
    <location>
        <begin position="1"/>
        <end position="22"/>
    </location>
</feature>
<keyword evidence="9 16" id="KW-0675">Receptor</keyword>
<feature type="transmembrane region" description="Helical" evidence="14">
    <location>
        <begin position="481"/>
        <end position="502"/>
    </location>
</feature>
<proteinExistence type="inferred from homology"/>
<dbReference type="GeneID" id="110076587"/>
<dbReference type="InterPro" id="IPR002159">
    <property type="entry name" value="CD36_fam"/>
</dbReference>
<evidence type="ECO:0000256" key="11">
    <source>
        <dbReference type="ARBA" id="ARBA00040821"/>
    </source>
</evidence>
<reference evidence="16" key="1">
    <citation type="submission" date="2025-08" db="UniProtKB">
        <authorList>
            <consortium name="RefSeq"/>
        </authorList>
    </citation>
    <scope>IDENTIFICATION</scope>
</reference>
<evidence type="ECO:0000256" key="3">
    <source>
        <dbReference type="ARBA" id="ARBA00010532"/>
    </source>
</evidence>
<evidence type="ECO:0000256" key="6">
    <source>
        <dbReference type="ARBA" id="ARBA00022989"/>
    </source>
</evidence>
<gene>
    <name evidence="16" type="primary">SCARB1</name>
</gene>
<feature type="region of interest" description="Disordered" evidence="13">
    <location>
        <begin position="1"/>
        <end position="40"/>
    </location>
</feature>
<dbReference type="PANTHER" id="PTHR11923">
    <property type="entry name" value="SCAVENGER RECEPTOR CLASS B TYPE-1 SR-B1"/>
    <property type="match status" value="1"/>
</dbReference>
<dbReference type="Proteomes" id="UP001652642">
    <property type="component" value="Chromosome 14"/>
</dbReference>
<keyword evidence="7 14" id="KW-0472">Membrane</keyword>
<dbReference type="InterPro" id="IPR005428">
    <property type="entry name" value="CD36/SCARB1/SNMP1"/>
</dbReference>
<evidence type="ECO:0000256" key="9">
    <source>
        <dbReference type="ARBA" id="ARBA00023170"/>
    </source>
</evidence>
<evidence type="ECO:0000256" key="8">
    <source>
        <dbReference type="ARBA" id="ARBA00023157"/>
    </source>
</evidence>
<evidence type="ECO:0000256" key="4">
    <source>
        <dbReference type="ARBA" id="ARBA00022475"/>
    </source>
</evidence>
<comment type="similarity">
    <text evidence="3">Belongs to the CD36 family.</text>
</comment>
<dbReference type="PRINTS" id="PR01609">
    <property type="entry name" value="CD36FAMILY"/>
</dbReference>
<evidence type="ECO:0000256" key="5">
    <source>
        <dbReference type="ARBA" id="ARBA00022692"/>
    </source>
</evidence>
<comment type="subcellular location">
    <subcellularLocation>
        <location evidence="2">Cell membrane</location>
        <topology evidence="2">Multi-pass membrane protein</topology>
    </subcellularLocation>
    <subcellularLocation>
        <location evidence="1">Membrane</location>
        <location evidence="1">Caveola</location>
        <topology evidence="1">Multi-pass membrane protein</topology>
    </subcellularLocation>
</comment>
<keyword evidence="5 14" id="KW-0812">Transmembrane</keyword>
<evidence type="ECO:0000313" key="15">
    <source>
        <dbReference type="Proteomes" id="UP001652642"/>
    </source>
</evidence>
<keyword evidence="10" id="KW-0325">Glycoprotein</keyword>
<feature type="region of interest" description="Disordered" evidence="13">
    <location>
        <begin position="541"/>
        <end position="577"/>
    </location>
</feature>
<dbReference type="PRINTS" id="PR01610">
    <property type="entry name" value="CD36ANTIGEN"/>
</dbReference>
<evidence type="ECO:0000256" key="2">
    <source>
        <dbReference type="ARBA" id="ARBA00004651"/>
    </source>
</evidence>
<dbReference type="Pfam" id="PF01130">
    <property type="entry name" value="CD36"/>
    <property type="match status" value="1"/>
</dbReference>
<dbReference type="PANTHER" id="PTHR11923:SF110">
    <property type="entry name" value="SCAVENGER RECEPTOR CLASS B MEMBER 1"/>
    <property type="match status" value="1"/>
</dbReference>
<evidence type="ECO:0000256" key="13">
    <source>
        <dbReference type="SAM" id="MobiDB-lite"/>
    </source>
</evidence>
<evidence type="ECO:0000256" key="12">
    <source>
        <dbReference type="ARBA" id="ARBA00042244"/>
    </source>
</evidence>
<dbReference type="RefSeq" id="XP_072839714.1">
    <property type="nucleotide sequence ID" value="XM_072983613.1"/>
</dbReference>
<organism evidence="15 16">
    <name type="scientific">Pogona vitticeps</name>
    <name type="common">central bearded dragon</name>
    <dbReference type="NCBI Taxonomy" id="103695"/>
    <lineage>
        <taxon>Eukaryota</taxon>
        <taxon>Metazoa</taxon>
        <taxon>Chordata</taxon>
        <taxon>Craniata</taxon>
        <taxon>Vertebrata</taxon>
        <taxon>Euteleostomi</taxon>
        <taxon>Lepidosauria</taxon>
        <taxon>Squamata</taxon>
        <taxon>Bifurcata</taxon>
        <taxon>Unidentata</taxon>
        <taxon>Episquamata</taxon>
        <taxon>Toxicofera</taxon>
        <taxon>Iguania</taxon>
        <taxon>Acrodonta</taxon>
        <taxon>Agamidae</taxon>
        <taxon>Amphibolurinae</taxon>
        <taxon>Pogona</taxon>
    </lineage>
</organism>
<accession>A0ABM5F2T3</accession>
<name>A0ABM5F2T3_9SAUR</name>
<keyword evidence="4" id="KW-1003">Cell membrane</keyword>
<evidence type="ECO:0000256" key="7">
    <source>
        <dbReference type="ARBA" id="ARBA00023136"/>
    </source>
</evidence>
<evidence type="ECO:0000256" key="10">
    <source>
        <dbReference type="ARBA" id="ARBA00023180"/>
    </source>
</evidence>
<feature type="transmembrane region" description="Helical" evidence="14">
    <location>
        <begin position="47"/>
        <end position="73"/>
    </location>
</feature>
<keyword evidence="15" id="KW-1185">Reference proteome</keyword>